<dbReference type="RefSeq" id="WP_290320503.1">
    <property type="nucleotide sequence ID" value="NZ_JAUFPN010000206.1"/>
</dbReference>
<keyword evidence="4" id="KW-1185">Reference proteome</keyword>
<evidence type="ECO:0000256" key="1">
    <source>
        <dbReference type="ARBA" id="ARBA00022598"/>
    </source>
</evidence>
<dbReference type="PANTHER" id="PTHR43767:SF8">
    <property type="entry name" value="LONG-CHAIN-FATTY-ACID--COA LIGASE"/>
    <property type="match status" value="1"/>
</dbReference>
<evidence type="ECO:0000313" key="3">
    <source>
        <dbReference type="EMBL" id="MDN3568390.1"/>
    </source>
</evidence>
<dbReference type="Gene3D" id="3.40.50.12780">
    <property type="entry name" value="N-terminal domain of ligase-like"/>
    <property type="match status" value="1"/>
</dbReference>
<dbReference type="InterPro" id="IPR000873">
    <property type="entry name" value="AMP-dep_synth/lig_dom"/>
</dbReference>
<dbReference type="EMBL" id="JAUFPN010000206">
    <property type="protein sequence ID" value="MDN3568390.1"/>
    <property type="molecule type" value="Genomic_DNA"/>
</dbReference>
<proteinExistence type="predicted"/>
<evidence type="ECO:0000313" key="4">
    <source>
        <dbReference type="Proteomes" id="UP001529369"/>
    </source>
</evidence>
<comment type="caution">
    <text evidence="3">The sequence shown here is derived from an EMBL/GenBank/DDBJ whole genome shotgun (WGS) entry which is preliminary data.</text>
</comment>
<dbReference type="InterPro" id="IPR042099">
    <property type="entry name" value="ANL_N_sf"/>
</dbReference>
<sequence length="448" mass="45662">MPVEGLAADTPGLALTTRDAAEIICHRAGGPVSVGRFLAEAAALAAALPADGHALNLCADRYAALLGFAAALLRGHPTLLGARSGGGFLAMAAARYPGAYLLADEPGAAAPLPVFRVDAPRALRPAAAPPPIPAERVVAIGFTSGSTGTPTAHAKPWGALVAAAAAAAARFGLRPGDGPPTSIVATVPPQHMYGFETTMMLPLRAAVAIHAGASFYPSEVQEALAAVPPRRLLITTPLHLRVLLADGRRPPALSAVISATAPLAPEMAMAVERDWAAPMLEIYGATEAGSVASRRTAREEGWLPYAGTTVRDGVAEVPGLGAVPLADAVEPLADGRFRLLGRLADVVKLGGKRASLAELNRVLAGVPGVEDGVFLAPGDMENNPAARLSALVVAPGRTAAQIMDGLRGLIDPAFLPRRLAMVAALPRDSVGKLPRQALAGLLPGAEEA</sequence>
<dbReference type="Gene3D" id="3.30.300.30">
    <property type="match status" value="1"/>
</dbReference>
<name>A0ABT8AFD1_9PROT</name>
<accession>A0ABT8AFD1</accession>
<protein>
    <submittedName>
        <fullName evidence="3">AMP-binding protein</fullName>
    </submittedName>
</protein>
<dbReference type="SUPFAM" id="SSF56801">
    <property type="entry name" value="Acetyl-CoA synthetase-like"/>
    <property type="match status" value="1"/>
</dbReference>
<dbReference type="PANTHER" id="PTHR43767">
    <property type="entry name" value="LONG-CHAIN-FATTY-ACID--COA LIGASE"/>
    <property type="match status" value="1"/>
</dbReference>
<keyword evidence="1" id="KW-0436">Ligase</keyword>
<gene>
    <name evidence="3" type="ORF">QWZ14_28760</name>
</gene>
<feature type="domain" description="AMP-dependent synthetase/ligase" evidence="2">
    <location>
        <begin position="126"/>
        <end position="299"/>
    </location>
</feature>
<dbReference type="Proteomes" id="UP001529369">
    <property type="component" value="Unassembled WGS sequence"/>
</dbReference>
<reference evidence="4" key="1">
    <citation type="journal article" date="2019" name="Int. J. Syst. Evol. Microbiol.">
        <title>The Global Catalogue of Microorganisms (GCM) 10K type strain sequencing project: providing services to taxonomists for standard genome sequencing and annotation.</title>
        <authorList>
            <consortium name="The Broad Institute Genomics Platform"/>
            <consortium name="The Broad Institute Genome Sequencing Center for Infectious Disease"/>
            <person name="Wu L."/>
            <person name="Ma J."/>
        </authorList>
    </citation>
    <scope>NUCLEOTIDE SEQUENCE [LARGE SCALE GENOMIC DNA]</scope>
    <source>
        <strain evidence="4">CECT 7131</strain>
    </source>
</reference>
<dbReference type="InterPro" id="IPR045851">
    <property type="entry name" value="AMP-bd_C_sf"/>
</dbReference>
<dbReference type="InterPro" id="IPR050237">
    <property type="entry name" value="ATP-dep_AMP-bd_enzyme"/>
</dbReference>
<evidence type="ECO:0000259" key="2">
    <source>
        <dbReference type="Pfam" id="PF00501"/>
    </source>
</evidence>
<dbReference type="Pfam" id="PF00501">
    <property type="entry name" value="AMP-binding"/>
    <property type="match status" value="1"/>
</dbReference>
<organism evidence="3 4">
    <name type="scientific">Paeniroseomonas aquatica</name>
    <dbReference type="NCBI Taxonomy" id="373043"/>
    <lineage>
        <taxon>Bacteria</taxon>
        <taxon>Pseudomonadati</taxon>
        <taxon>Pseudomonadota</taxon>
        <taxon>Alphaproteobacteria</taxon>
        <taxon>Acetobacterales</taxon>
        <taxon>Acetobacteraceae</taxon>
        <taxon>Paeniroseomonas</taxon>
    </lineage>
</organism>